<dbReference type="Proteomes" id="UP000696184">
    <property type="component" value="Unassembled WGS sequence"/>
</dbReference>
<sequence>MDNILTSPFTHFFWKEWFLEPNSSNYNIVIEQTIKGNLDEGKLKWALQEFINLYPLFKYRIEEENEELYWKFGSDSINFMHLPDNEEQLNLFALQPFDLKKGPLIRFGLIKQAEQQFQLFIVLHHIIADGQGAEEFYQNISDLYNQRPLRHSPMTLEQVSEKFEQDRQQLKVLSEYNPKQYWKKCLSDVTTSNPLPYLSEQAIGKPELPNEFRFNLSLEDWKDLTRSLHPCKPFLVFKTLWATLVAQYTQNGIAHLNYPIAIAGGASLSLGAQINAIVFPLRLNDTDSFNSLYQSTLNHSASLKAKSDLRFSNLPIFQAVPGNLVNQLNVSINQATFKDICLELDGCEVNDGHHFNNDLAVAEWILEYHLEKDHWAFRIRYQPDLFHSEQIRTLGEQFQQLLVNALTHPETPIWQLPFLTPSQTTTLLKYGNQQQLGDTKSEQHNSQSADLIREYYLQATGQSPTAAIPGVQAYVLNERLQLVPMGVSGELYLSGPELNNGHWGQPALTTKGLLANPFAQHANDQWLYRTGEQVRWLPNGELEYLNAKLFKSMREAS</sequence>
<evidence type="ECO:0000259" key="1">
    <source>
        <dbReference type="Pfam" id="PF00668"/>
    </source>
</evidence>
<organism evidence="2 3">
    <name type="scientific">Xenorhabdus lircayensis</name>
    <dbReference type="NCBI Taxonomy" id="2763499"/>
    <lineage>
        <taxon>Bacteria</taxon>
        <taxon>Pseudomonadati</taxon>
        <taxon>Pseudomonadota</taxon>
        <taxon>Gammaproteobacteria</taxon>
        <taxon>Enterobacterales</taxon>
        <taxon>Morganellaceae</taxon>
        <taxon>Xenorhabdus</taxon>
    </lineage>
</organism>
<feature type="domain" description="Condensation" evidence="1">
    <location>
        <begin position="19"/>
        <end position="427"/>
    </location>
</feature>
<dbReference type="SUPFAM" id="SSF56801">
    <property type="entry name" value="Acetyl-CoA synthetase-like"/>
    <property type="match status" value="1"/>
</dbReference>
<keyword evidence="3" id="KW-1185">Reference proteome</keyword>
<dbReference type="Gene3D" id="3.30.559.30">
    <property type="entry name" value="Nonribosomal peptide synthetase, condensation domain"/>
    <property type="match status" value="1"/>
</dbReference>
<dbReference type="InterPro" id="IPR001242">
    <property type="entry name" value="Condensation_dom"/>
</dbReference>
<evidence type="ECO:0000313" key="3">
    <source>
        <dbReference type="Proteomes" id="UP000696184"/>
    </source>
</evidence>
<dbReference type="EMBL" id="JACOII010000044">
    <property type="protein sequence ID" value="MBI6549632.1"/>
    <property type="molecule type" value="Genomic_DNA"/>
</dbReference>
<comment type="caution">
    <text evidence="2">The sequence shown here is derived from an EMBL/GenBank/DDBJ whole genome shotgun (WGS) entry which is preliminary data.</text>
</comment>
<dbReference type="PANTHER" id="PTHR45527:SF1">
    <property type="entry name" value="FATTY ACID SYNTHASE"/>
    <property type="match status" value="1"/>
</dbReference>
<protein>
    <submittedName>
        <fullName evidence="2">AMP-binding protein</fullName>
    </submittedName>
</protein>
<dbReference type="PANTHER" id="PTHR45527">
    <property type="entry name" value="NONRIBOSOMAL PEPTIDE SYNTHETASE"/>
    <property type="match status" value="1"/>
</dbReference>
<name>A0ABS0U6Y3_9GAMM</name>
<evidence type="ECO:0000313" key="2">
    <source>
        <dbReference type="EMBL" id="MBI6549632.1"/>
    </source>
</evidence>
<dbReference type="SUPFAM" id="SSF52777">
    <property type="entry name" value="CoA-dependent acyltransferases"/>
    <property type="match status" value="2"/>
</dbReference>
<dbReference type="Gene3D" id="3.30.559.10">
    <property type="entry name" value="Chloramphenicol acetyltransferase-like domain"/>
    <property type="match status" value="1"/>
</dbReference>
<reference evidence="2 3" key="1">
    <citation type="submission" date="2020-08" db="EMBL/GenBank/DDBJ databases">
        <title>Description of Xenorhabdus lircayensis sp. nov., the symbiotic bacterium associated with the entomopathogenic nematode Steirnernema unicornum.</title>
        <authorList>
            <person name="Castaneda-Alvarez C."/>
            <person name="Prodan S."/>
            <person name="Zamorano A."/>
            <person name="San-Blas E."/>
            <person name="Aballay E."/>
        </authorList>
    </citation>
    <scope>NUCLEOTIDE SEQUENCE [LARGE SCALE GENOMIC DNA]</scope>
    <source>
        <strain evidence="2 3">VLS</strain>
    </source>
</reference>
<dbReference type="Gene3D" id="2.30.38.10">
    <property type="entry name" value="Luciferase, Domain 3"/>
    <property type="match status" value="1"/>
</dbReference>
<dbReference type="Pfam" id="PF00668">
    <property type="entry name" value="Condensation"/>
    <property type="match status" value="1"/>
</dbReference>
<accession>A0ABS0U6Y3</accession>
<dbReference type="InterPro" id="IPR023213">
    <property type="entry name" value="CAT-like_dom_sf"/>
</dbReference>
<proteinExistence type="predicted"/>
<dbReference type="RefSeq" id="WP_198690397.1">
    <property type="nucleotide sequence ID" value="NZ_CAWPUD010000043.1"/>
</dbReference>
<gene>
    <name evidence="2" type="ORF">H8A87_13125</name>
</gene>